<name>A0A7V8VFP4_9BACT</name>
<protein>
    <recommendedName>
        <fullName evidence="4">Carboxypeptidase regulatory-like domain-containing protein</fullName>
    </recommendedName>
</protein>
<reference evidence="2 3" key="1">
    <citation type="submission" date="2020-07" db="EMBL/GenBank/DDBJ databases">
        <title>Thermogemmata thermophila gen. nov., sp. nov., a novel moderate thermophilic planctomycete from a Kamchatka hot spring.</title>
        <authorList>
            <person name="Elcheninov A.G."/>
            <person name="Podosokorskaya O.A."/>
            <person name="Kovaleva O.L."/>
            <person name="Novikov A."/>
            <person name="Bonch-Osmolovskaya E.A."/>
            <person name="Toshchakov S.V."/>
            <person name="Kublanov I.V."/>
        </authorList>
    </citation>
    <scope>NUCLEOTIDE SEQUENCE [LARGE SCALE GENOMIC DNA]</scope>
    <source>
        <strain evidence="2 3">2918</strain>
    </source>
</reference>
<gene>
    <name evidence="2" type="ORF">H0921_13575</name>
</gene>
<comment type="caution">
    <text evidence="2">The sequence shown here is derived from an EMBL/GenBank/DDBJ whole genome shotgun (WGS) entry which is preliminary data.</text>
</comment>
<dbReference type="EMBL" id="JACEFB010000011">
    <property type="protein sequence ID" value="MBA2227188.1"/>
    <property type="molecule type" value="Genomic_DNA"/>
</dbReference>
<evidence type="ECO:0000256" key="1">
    <source>
        <dbReference type="SAM" id="SignalP"/>
    </source>
</evidence>
<evidence type="ECO:0000313" key="2">
    <source>
        <dbReference type="EMBL" id="MBA2227188.1"/>
    </source>
</evidence>
<keyword evidence="1" id="KW-0732">Signal</keyword>
<sequence>MMRCSVWGVCGGLLLVLAGCGGSGGARVPVNGEVRLDGKPLPGVKVTFIPEKGTEGFGGFGETGSDGRFVIADTKQGKPGLAPGKYKVIVNKGVLKNMSGEEPVGAIIESDLKDEFPPYYSSPAETILSYTVLGDGKPIIIELESKKKR</sequence>
<keyword evidence="3" id="KW-1185">Reference proteome</keyword>
<dbReference type="Proteomes" id="UP000542342">
    <property type="component" value="Unassembled WGS sequence"/>
</dbReference>
<evidence type="ECO:0000313" key="3">
    <source>
        <dbReference type="Proteomes" id="UP000542342"/>
    </source>
</evidence>
<evidence type="ECO:0008006" key="4">
    <source>
        <dbReference type="Google" id="ProtNLM"/>
    </source>
</evidence>
<organism evidence="2 3">
    <name type="scientific">Thermogemmata fonticola</name>
    <dbReference type="NCBI Taxonomy" id="2755323"/>
    <lineage>
        <taxon>Bacteria</taxon>
        <taxon>Pseudomonadati</taxon>
        <taxon>Planctomycetota</taxon>
        <taxon>Planctomycetia</taxon>
        <taxon>Gemmatales</taxon>
        <taxon>Gemmataceae</taxon>
        <taxon>Thermogemmata</taxon>
    </lineage>
</organism>
<proteinExistence type="predicted"/>
<dbReference type="AlphaFoldDB" id="A0A7V8VFP4"/>
<dbReference type="PROSITE" id="PS51257">
    <property type="entry name" value="PROKAR_LIPOPROTEIN"/>
    <property type="match status" value="1"/>
</dbReference>
<accession>A0A7V8VFP4</accession>
<feature type="signal peptide" evidence="1">
    <location>
        <begin position="1"/>
        <end position="18"/>
    </location>
</feature>
<feature type="chain" id="PRO_5030874365" description="Carboxypeptidase regulatory-like domain-containing protein" evidence="1">
    <location>
        <begin position="19"/>
        <end position="149"/>
    </location>
</feature>
<dbReference type="RefSeq" id="WP_194539027.1">
    <property type="nucleotide sequence ID" value="NZ_JACEFB010000011.1"/>
</dbReference>